<proteinExistence type="inferred from homology"/>
<dbReference type="InterPro" id="IPR030390">
    <property type="entry name" value="MeTrfase_TrmA_AS"/>
</dbReference>
<dbReference type="CDD" id="cd02440">
    <property type="entry name" value="AdoMet_MTases"/>
    <property type="match status" value="1"/>
</dbReference>
<comment type="similarity">
    <text evidence="4">Belongs to the class I-like SAM-binding methyltransferase superfamily. RNA M5U methyltransferase family.</text>
</comment>
<keyword evidence="2 4" id="KW-0808">Transferase</keyword>
<gene>
    <name evidence="6" type="ORF">BSOLF_1215</name>
</gene>
<dbReference type="NCBIfam" id="TIGR00479">
    <property type="entry name" value="rumA"/>
    <property type="match status" value="1"/>
</dbReference>
<sequence length="477" mass="53425">MQFYIEVLDEKGYGLARPHEGAGTAGESLSELSKAQVPFHSVQTRGGGKRVRIPFTLPGEVVYAEPTLRREKGIRIYRATDVVTAHVSRVPARCPHFGRCGGCQLQHMSYAEEMRYKTALVRQATIQAGFSEKLVQDVLGMPEPWTYRNKMEFTFAPDGALGLHRLGDFRSVEPLTTCAIAQPEMVRAMQIVAEWAQDFSLPGYDKKTHTGVLRHVMVRKSARGELLLALFATHAPQSDTGQLRPEAQALLERLEAQGGVRTLIWYVYRGLADRVGFDERYVLKGDAFIEDELLGFTYRLQPETFFQTNALQAERLLREALRLADVRPFMRVIDLFSGVGTFTLPLARQAEMAYGIEIVPHSVEEARHNAERNGVTNALFFAGDVRRSFDAVLEVSGRTPDVIVLDPPRSGAGGKVMRRIGRTGVPRVVYVSCQPKTWAEDLKELKAFGYVLKHVQPVDMFPKTPHVELVSLLEKEA</sequence>
<dbReference type="FunFam" id="3.40.50.150:FF:000009">
    <property type="entry name" value="23S rRNA (Uracil(1939)-C(5))-methyltransferase RlmD"/>
    <property type="match status" value="1"/>
</dbReference>
<dbReference type="Pfam" id="PF05958">
    <property type="entry name" value="tRNA_U5-meth_tr"/>
    <property type="match status" value="1"/>
</dbReference>
<dbReference type="PROSITE" id="PS01230">
    <property type="entry name" value="TRMA_1"/>
    <property type="match status" value="1"/>
</dbReference>
<dbReference type="Gene3D" id="2.40.50.1070">
    <property type="match status" value="1"/>
</dbReference>
<dbReference type="InterPro" id="IPR029063">
    <property type="entry name" value="SAM-dependent_MTases_sf"/>
</dbReference>
<dbReference type="PANTHER" id="PTHR11061:SF30">
    <property type="entry name" value="TRNA (URACIL(54)-C(5))-METHYLTRANSFERASE"/>
    <property type="match status" value="1"/>
</dbReference>
<reference evidence="7" key="1">
    <citation type="journal article" date="2018" name="Sci. Rep.">
        <title>Lignite coal burning seam in the remote Altai Mountains harbors a hydrogen-driven thermophilic microbial community.</title>
        <authorList>
            <person name="Kadnikov V.V."/>
            <person name="Mardanov A.V."/>
            <person name="Ivasenko D.A."/>
            <person name="Antsiferov D.V."/>
            <person name="Beletsky A.V."/>
            <person name="Karnachuk O.V."/>
            <person name="Ravin N.V."/>
        </authorList>
    </citation>
    <scope>NUCLEOTIDE SEQUENCE [LARGE SCALE GENOMIC DNA]</scope>
</reference>
<organism evidence="6 7">
    <name type="scientific">Candidatus Carbonibacillus altaicus</name>
    <dbReference type="NCBI Taxonomy" id="2163959"/>
    <lineage>
        <taxon>Bacteria</taxon>
        <taxon>Bacillati</taxon>
        <taxon>Bacillota</taxon>
        <taxon>Bacilli</taxon>
        <taxon>Bacillales</taxon>
        <taxon>Candidatus Carbonibacillus</taxon>
    </lineage>
</organism>
<keyword evidence="1 4" id="KW-0489">Methyltransferase</keyword>
<accession>A0A2R6Y4R7</accession>
<feature type="binding site" evidence="4">
    <location>
        <position position="336"/>
    </location>
    <ligand>
        <name>S-adenosyl-L-methionine</name>
        <dbReference type="ChEBI" id="CHEBI:59789"/>
    </ligand>
</feature>
<dbReference type="InterPro" id="IPR012340">
    <property type="entry name" value="NA-bd_OB-fold"/>
</dbReference>
<feature type="binding site" evidence="4">
    <location>
        <position position="307"/>
    </location>
    <ligand>
        <name>S-adenosyl-L-methionine</name>
        <dbReference type="ChEBI" id="CHEBI:59789"/>
    </ligand>
</feature>
<feature type="binding site" evidence="4">
    <location>
        <position position="357"/>
    </location>
    <ligand>
        <name>S-adenosyl-L-methionine</name>
        <dbReference type="ChEBI" id="CHEBI:59789"/>
    </ligand>
</feature>
<evidence type="ECO:0000313" key="6">
    <source>
        <dbReference type="EMBL" id="PTQ57671.1"/>
    </source>
</evidence>
<dbReference type="PANTHER" id="PTHR11061">
    <property type="entry name" value="RNA M5U METHYLTRANSFERASE"/>
    <property type="match status" value="1"/>
</dbReference>
<evidence type="ECO:0000256" key="3">
    <source>
        <dbReference type="ARBA" id="ARBA00022691"/>
    </source>
</evidence>
<evidence type="ECO:0000256" key="2">
    <source>
        <dbReference type="ARBA" id="ARBA00022679"/>
    </source>
</evidence>
<dbReference type="GO" id="GO:0070475">
    <property type="term" value="P:rRNA base methylation"/>
    <property type="evidence" value="ECO:0007669"/>
    <property type="project" value="TreeGrafter"/>
</dbReference>
<dbReference type="EMBL" id="PEBX01000004">
    <property type="protein sequence ID" value="PTQ57671.1"/>
    <property type="molecule type" value="Genomic_DNA"/>
</dbReference>
<dbReference type="PROSITE" id="PS51687">
    <property type="entry name" value="SAM_MT_RNA_M5U"/>
    <property type="match status" value="1"/>
</dbReference>
<feature type="active site" evidence="5">
    <location>
        <position position="433"/>
    </location>
</feature>
<evidence type="ECO:0000256" key="5">
    <source>
        <dbReference type="PROSITE-ProRule" id="PRU10015"/>
    </source>
</evidence>
<dbReference type="Gene3D" id="3.40.50.150">
    <property type="entry name" value="Vaccinia Virus protein VP39"/>
    <property type="match status" value="1"/>
</dbReference>
<keyword evidence="3 4" id="KW-0949">S-adenosyl-L-methionine</keyword>
<dbReference type="Gene3D" id="2.40.50.140">
    <property type="entry name" value="Nucleic acid-binding proteins"/>
    <property type="match status" value="1"/>
</dbReference>
<dbReference type="GO" id="GO:0070041">
    <property type="term" value="F:rRNA (uridine-C5-)-methyltransferase activity"/>
    <property type="evidence" value="ECO:0007669"/>
    <property type="project" value="TreeGrafter"/>
</dbReference>
<name>A0A2R6Y4R7_9BACL</name>
<evidence type="ECO:0000256" key="4">
    <source>
        <dbReference type="PROSITE-ProRule" id="PRU01024"/>
    </source>
</evidence>
<comment type="caution">
    <text evidence="6">The sequence shown here is derived from an EMBL/GenBank/DDBJ whole genome shotgun (WGS) entry which is preliminary data.</text>
</comment>
<protein>
    <submittedName>
        <fullName evidence="6">RNA methyltransferase, TrmA family</fullName>
    </submittedName>
</protein>
<feature type="active site" description="Nucleophile" evidence="4">
    <location>
        <position position="433"/>
    </location>
</feature>
<evidence type="ECO:0000313" key="7">
    <source>
        <dbReference type="Proteomes" id="UP000244338"/>
    </source>
</evidence>
<dbReference type="InterPro" id="IPR010280">
    <property type="entry name" value="U5_MeTrfase_fam"/>
</dbReference>
<dbReference type="Proteomes" id="UP000244338">
    <property type="component" value="Unassembled WGS sequence"/>
</dbReference>
<evidence type="ECO:0000256" key="1">
    <source>
        <dbReference type="ARBA" id="ARBA00022603"/>
    </source>
</evidence>
<dbReference type="SUPFAM" id="SSF53335">
    <property type="entry name" value="S-adenosyl-L-methionine-dependent methyltransferases"/>
    <property type="match status" value="1"/>
</dbReference>
<feature type="binding site" evidence="4">
    <location>
        <position position="406"/>
    </location>
    <ligand>
        <name>S-adenosyl-L-methionine</name>
        <dbReference type="ChEBI" id="CHEBI:59789"/>
    </ligand>
</feature>
<dbReference type="AlphaFoldDB" id="A0A2R6Y4R7"/>